<evidence type="ECO:0000313" key="1">
    <source>
        <dbReference type="EMBL" id="HIX72111.1"/>
    </source>
</evidence>
<reference evidence="1" key="1">
    <citation type="journal article" date="2021" name="PeerJ">
        <title>Extensive microbial diversity within the chicken gut microbiome revealed by metagenomics and culture.</title>
        <authorList>
            <person name="Gilroy R."/>
            <person name="Ravi A."/>
            <person name="Getino M."/>
            <person name="Pursley I."/>
            <person name="Horton D.L."/>
            <person name="Alikhan N.F."/>
            <person name="Baker D."/>
            <person name="Gharbi K."/>
            <person name="Hall N."/>
            <person name="Watson M."/>
            <person name="Adriaenssens E.M."/>
            <person name="Foster-Nyarko E."/>
            <person name="Jarju S."/>
            <person name="Secka A."/>
            <person name="Antonio M."/>
            <person name="Oren A."/>
            <person name="Chaudhuri R.R."/>
            <person name="La Ragione R."/>
            <person name="Hildebrand F."/>
            <person name="Pallen M.J."/>
        </authorList>
    </citation>
    <scope>NUCLEOTIDE SEQUENCE</scope>
    <source>
        <strain evidence="1">ChiSxjej3B15-1167</strain>
    </source>
</reference>
<protein>
    <submittedName>
        <fullName evidence="1">Uncharacterized protein</fullName>
    </submittedName>
</protein>
<dbReference type="Proteomes" id="UP000886805">
    <property type="component" value="Unassembled WGS sequence"/>
</dbReference>
<dbReference type="EMBL" id="DXEQ01000105">
    <property type="protein sequence ID" value="HIX72111.1"/>
    <property type="molecule type" value="Genomic_DNA"/>
</dbReference>
<organism evidence="1 2">
    <name type="scientific">Candidatus Anaerobutyricum stercoripullorum</name>
    <dbReference type="NCBI Taxonomy" id="2838456"/>
    <lineage>
        <taxon>Bacteria</taxon>
        <taxon>Bacillati</taxon>
        <taxon>Bacillota</taxon>
        <taxon>Clostridia</taxon>
        <taxon>Lachnospirales</taxon>
        <taxon>Lachnospiraceae</taxon>
        <taxon>Anaerobutyricum</taxon>
    </lineage>
</organism>
<name>A0A9D1X3W4_9FIRM</name>
<evidence type="ECO:0000313" key="2">
    <source>
        <dbReference type="Proteomes" id="UP000886805"/>
    </source>
</evidence>
<sequence length="64" mass="7006">MLRKWLLAPAVGLVMALCILGGTVAGTGVKATASIFDKFYETYWQEDGPEDGNLEEVEDEFVPL</sequence>
<dbReference type="AlphaFoldDB" id="A0A9D1X3W4"/>
<accession>A0A9D1X3W4</accession>
<proteinExistence type="predicted"/>
<comment type="caution">
    <text evidence="1">The sequence shown here is derived from an EMBL/GenBank/DDBJ whole genome shotgun (WGS) entry which is preliminary data.</text>
</comment>
<reference evidence="1" key="2">
    <citation type="submission" date="2021-04" db="EMBL/GenBank/DDBJ databases">
        <authorList>
            <person name="Gilroy R."/>
        </authorList>
    </citation>
    <scope>NUCLEOTIDE SEQUENCE</scope>
    <source>
        <strain evidence="1">ChiSxjej3B15-1167</strain>
    </source>
</reference>
<gene>
    <name evidence="1" type="ORF">H9849_03720</name>
</gene>